<dbReference type="EMBL" id="JAUHJR010000008">
    <property type="protein sequence ID" value="MDN4162935.1"/>
    <property type="molecule type" value="Genomic_DNA"/>
</dbReference>
<keyword evidence="2" id="KW-0732">Signal</keyword>
<evidence type="ECO:0000313" key="4">
    <source>
        <dbReference type="Proteomes" id="UP001168537"/>
    </source>
</evidence>
<evidence type="ECO:0000313" key="3">
    <source>
        <dbReference type="EMBL" id="MDN4162935.1"/>
    </source>
</evidence>
<evidence type="ECO:0000256" key="1">
    <source>
        <dbReference type="SAM" id="MobiDB-lite"/>
    </source>
</evidence>
<feature type="chain" id="PRO_5046077043" description="Lipoprotein" evidence="2">
    <location>
        <begin position="24"/>
        <end position="251"/>
    </location>
</feature>
<name>A0ABT8EXR8_9ACTN</name>
<dbReference type="PROSITE" id="PS51257">
    <property type="entry name" value="PROKAR_LIPOPROTEIN"/>
    <property type="match status" value="1"/>
</dbReference>
<feature type="signal peptide" evidence="2">
    <location>
        <begin position="1"/>
        <end position="23"/>
    </location>
</feature>
<sequence length="251" mass="26625">MKKMIAALAVMAMFATGCSNGSADNTRTAEVSTSTAAPVQYDESAIVKHIGAVESDFGSWFITTDNLVECEIAVILTTEVEVSTYADAGDNVATNPDGTAGVKIVAPEGATCNEELTKRLSTFPDGEPYSSGPVEGEDGDAGMVPPTPEAEIETQAQTYTNSFLTGDGQAAYAVFSKRCQGEVDRNYFIGITLAAKSQYGKAAPFESFKADVKGNKATVSYTFADYPELNQTDEAWVNENGLWLLDDCPAV</sequence>
<accession>A0ABT8EXR8</accession>
<keyword evidence="4" id="KW-1185">Reference proteome</keyword>
<gene>
    <name evidence="3" type="ORF">QWY29_16315</name>
</gene>
<reference evidence="3" key="1">
    <citation type="submission" date="2023-06" db="EMBL/GenBank/DDBJ databases">
        <title>Draft genome sequence of Nocardioides sp. SOB72.</title>
        <authorList>
            <person name="Zhang G."/>
        </authorList>
    </citation>
    <scope>NUCLEOTIDE SEQUENCE</scope>
    <source>
        <strain evidence="3">SOB72</strain>
    </source>
</reference>
<comment type="caution">
    <text evidence="3">The sequence shown here is derived from an EMBL/GenBank/DDBJ whole genome shotgun (WGS) entry which is preliminary data.</text>
</comment>
<feature type="region of interest" description="Disordered" evidence="1">
    <location>
        <begin position="121"/>
        <end position="140"/>
    </location>
</feature>
<proteinExistence type="predicted"/>
<protein>
    <recommendedName>
        <fullName evidence="5">Lipoprotein</fullName>
    </recommendedName>
</protein>
<evidence type="ECO:0008006" key="5">
    <source>
        <dbReference type="Google" id="ProtNLM"/>
    </source>
</evidence>
<dbReference type="RefSeq" id="WP_300962087.1">
    <property type="nucleotide sequence ID" value="NZ_JAUHJR010000008.1"/>
</dbReference>
<dbReference type="Proteomes" id="UP001168537">
    <property type="component" value="Unassembled WGS sequence"/>
</dbReference>
<evidence type="ECO:0000256" key="2">
    <source>
        <dbReference type="SAM" id="SignalP"/>
    </source>
</evidence>
<organism evidence="3 4">
    <name type="scientific">Nocardioides abyssi</name>
    <dbReference type="NCBI Taxonomy" id="3058370"/>
    <lineage>
        <taxon>Bacteria</taxon>
        <taxon>Bacillati</taxon>
        <taxon>Actinomycetota</taxon>
        <taxon>Actinomycetes</taxon>
        <taxon>Propionibacteriales</taxon>
        <taxon>Nocardioidaceae</taxon>
        <taxon>Nocardioides</taxon>
    </lineage>
</organism>